<accession>A0AAV8YTR9</accession>
<organism evidence="3 4">
    <name type="scientific">Aromia moschata</name>
    <dbReference type="NCBI Taxonomy" id="1265417"/>
    <lineage>
        <taxon>Eukaryota</taxon>
        <taxon>Metazoa</taxon>
        <taxon>Ecdysozoa</taxon>
        <taxon>Arthropoda</taxon>
        <taxon>Hexapoda</taxon>
        <taxon>Insecta</taxon>
        <taxon>Pterygota</taxon>
        <taxon>Neoptera</taxon>
        <taxon>Endopterygota</taxon>
        <taxon>Coleoptera</taxon>
        <taxon>Polyphaga</taxon>
        <taxon>Cucujiformia</taxon>
        <taxon>Chrysomeloidea</taxon>
        <taxon>Cerambycidae</taxon>
        <taxon>Cerambycinae</taxon>
        <taxon>Callichromatini</taxon>
        <taxon>Aromia</taxon>
    </lineage>
</organism>
<dbReference type="CDD" id="cd03177">
    <property type="entry name" value="GST_C_Delta_Epsilon"/>
    <property type="match status" value="1"/>
</dbReference>
<dbReference type="SFLD" id="SFLDG01153">
    <property type="entry name" value="Main.4:_Theta-like"/>
    <property type="match status" value="1"/>
</dbReference>
<dbReference type="Pfam" id="PF00043">
    <property type="entry name" value="GST_C"/>
    <property type="match status" value="1"/>
</dbReference>
<dbReference type="GO" id="GO:0006749">
    <property type="term" value="P:glutathione metabolic process"/>
    <property type="evidence" value="ECO:0007669"/>
    <property type="project" value="TreeGrafter"/>
</dbReference>
<gene>
    <name evidence="3" type="ORF">NQ318_004384</name>
</gene>
<sequence length="199" mass="22324">MAPKLHYAEISPAVRASLLAVKALGIQVDLNPVDLTAHDHLTPEFLRLNPMHTVPTLEDGDFAIWDSHAINAYLTEKYGKDDALYPKDLQKRAVVNQRMYFDCGILFPRLLAIVVPIFRQGVTSTLLERSTYVAGEELSLADFSIVATVTTSNILVPIEAQKFPKITEYVKRMQALPYYAEANQDGLDKFEKIMKSKLA</sequence>
<dbReference type="SFLD" id="SFLDG00358">
    <property type="entry name" value="Main_(cytGST)"/>
    <property type="match status" value="1"/>
</dbReference>
<dbReference type="SUPFAM" id="SSF52833">
    <property type="entry name" value="Thioredoxin-like"/>
    <property type="match status" value="1"/>
</dbReference>
<reference evidence="3" key="1">
    <citation type="journal article" date="2023" name="Insect Mol. Biol.">
        <title>Genome sequencing provides insights into the evolution of gene families encoding plant cell wall-degrading enzymes in longhorned beetles.</title>
        <authorList>
            <person name="Shin N.R."/>
            <person name="Okamura Y."/>
            <person name="Kirsch R."/>
            <person name="Pauchet Y."/>
        </authorList>
    </citation>
    <scope>NUCLEOTIDE SEQUENCE</scope>
    <source>
        <strain evidence="3">AMC_N1</strain>
    </source>
</reference>
<dbReference type="PROSITE" id="PS50405">
    <property type="entry name" value="GST_CTER"/>
    <property type="match status" value="1"/>
</dbReference>
<dbReference type="Gene3D" id="3.40.30.10">
    <property type="entry name" value="Glutaredoxin"/>
    <property type="match status" value="1"/>
</dbReference>
<keyword evidence="4" id="KW-1185">Reference proteome</keyword>
<name>A0AAV8YTR9_9CUCU</name>
<proteinExistence type="predicted"/>
<dbReference type="GO" id="GO:0004364">
    <property type="term" value="F:glutathione transferase activity"/>
    <property type="evidence" value="ECO:0007669"/>
    <property type="project" value="TreeGrafter"/>
</dbReference>
<dbReference type="InterPro" id="IPR004046">
    <property type="entry name" value="GST_C"/>
</dbReference>
<dbReference type="InterPro" id="IPR010987">
    <property type="entry name" value="Glutathione-S-Trfase_C-like"/>
</dbReference>
<dbReference type="Pfam" id="PF13409">
    <property type="entry name" value="GST_N_2"/>
    <property type="match status" value="1"/>
</dbReference>
<dbReference type="CDD" id="cd03045">
    <property type="entry name" value="GST_N_Delta_Epsilon"/>
    <property type="match status" value="1"/>
</dbReference>
<dbReference type="PROSITE" id="PS50404">
    <property type="entry name" value="GST_NTER"/>
    <property type="match status" value="1"/>
</dbReference>
<evidence type="ECO:0000313" key="3">
    <source>
        <dbReference type="EMBL" id="KAJ8954079.1"/>
    </source>
</evidence>
<dbReference type="InterPro" id="IPR040079">
    <property type="entry name" value="Glutathione_S-Trfase"/>
</dbReference>
<dbReference type="PANTHER" id="PTHR43969:SF3">
    <property type="entry name" value="GLUTATHIONE S TRANSFERASE E11, ISOFORM A-RELATED"/>
    <property type="match status" value="1"/>
</dbReference>
<feature type="domain" description="GST C-terminal" evidence="2">
    <location>
        <begin position="73"/>
        <end position="196"/>
    </location>
</feature>
<dbReference type="SUPFAM" id="SSF47616">
    <property type="entry name" value="GST C-terminal domain-like"/>
    <property type="match status" value="1"/>
</dbReference>
<evidence type="ECO:0000259" key="2">
    <source>
        <dbReference type="PROSITE" id="PS50405"/>
    </source>
</evidence>
<dbReference type="Proteomes" id="UP001162162">
    <property type="component" value="Unassembled WGS sequence"/>
</dbReference>
<protein>
    <recommendedName>
        <fullName evidence="5">Glutathione S-transferase</fullName>
    </recommendedName>
</protein>
<dbReference type="PANTHER" id="PTHR43969">
    <property type="entry name" value="GLUTATHIONE S TRANSFERASE D10, ISOFORM A-RELATED"/>
    <property type="match status" value="1"/>
</dbReference>
<evidence type="ECO:0008006" key="5">
    <source>
        <dbReference type="Google" id="ProtNLM"/>
    </source>
</evidence>
<dbReference type="AlphaFoldDB" id="A0AAV8YTR9"/>
<dbReference type="InterPro" id="IPR036282">
    <property type="entry name" value="Glutathione-S-Trfase_C_sf"/>
</dbReference>
<comment type="caution">
    <text evidence="3">The sequence shown here is derived from an EMBL/GenBank/DDBJ whole genome shotgun (WGS) entry which is preliminary data.</text>
</comment>
<dbReference type="InterPro" id="IPR036249">
    <property type="entry name" value="Thioredoxin-like_sf"/>
</dbReference>
<feature type="domain" description="GST N-terminal" evidence="1">
    <location>
        <begin position="1"/>
        <end position="82"/>
    </location>
</feature>
<dbReference type="InterPro" id="IPR004045">
    <property type="entry name" value="Glutathione_S-Trfase_N"/>
</dbReference>
<evidence type="ECO:0000313" key="4">
    <source>
        <dbReference type="Proteomes" id="UP001162162"/>
    </source>
</evidence>
<dbReference type="Gene3D" id="1.20.1050.10">
    <property type="match status" value="2"/>
</dbReference>
<dbReference type="EMBL" id="JAPWTK010000051">
    <property type="protein sequence ID" value="KAJ8954079.1"/>
    <property type="molecule type" value="Genomic_DNA"/>
</dbReference>
<evidence type="ECO:0000259" key="1">
    <source>
        <dbReference type="PROSITE" id="PS50404"/>
    </source>
</evidence>
<dbReference type="SFLD" id="SFLDS00019">
    <property type="entry name" value="Glutathione_Transferase_(cytos"/>
    <property type="match status" value="1"/>
</dbReference>
<dbReference type="FunFam" id="3.40.30.10:FF:000034">
    <property type="entry name" value="glutathione S-transferase 1"/>
    <property type="match status" value="1"/>
</dbReference>